<feature type="coiled-coil region" evidence="7">
    <location>
        <begin position="80"/>
        <end position="124"/>
    </location>
</feature>
<feature type="transmembrane region" description="Helical" evidence="8">
    <location>
        <begin position="369"/>
        <end position="394"/>
    </location>
</feature>
<keyword evidence="6 8" id="KW-0472">Membrane</keyword>
<comment type="subcellular location">
    <subcellularLocation>
        <location evidence="1">Cell membrane</location>
        <topology evidence="1">Multi-pass membrane protein</topology>
    </subcellularLocation>
</comment>
<dbReference type="Gene3D" id="1.10.287.1260">
    <property type="match status" value="1"/>
</dbReference>
<evidence type="ECO:0000313" key="13">
    <source>
        <dbReference type="Proteomes" id="UP000015503"/>
    </source>
</evidence>
<feature type="transmembrane region" description="Helical" evidence="8">
    <location>
        <begin position="452"/>
        <end position="471"/>
    </location>
</feature>
<evidence type="ECO:0000313" key="12">
    <source>
        <dbReference type="EMBL" id="BAN47949.1"/>
    </source>
</evidence>
<dbReference type="GO" id="GO:0008381">
    <property type="term" value="F:mechanosensitive monoatomic ion channel activity"/>
    <property type="evidence" value="ECO:0007669"/>
    <property type="project" value="UniProtKB-ARBA"/>
</dbReference>
<dbReference type="Pfam" id="PF12607">
    <property type="entry name" value="DUF3772"/>
    <property type="match status" value="1"/>
</dbReference>
<evidence type="ECO:0000259" key="9">
    <source>
        <dbReference type="Pfam" id="PF00924"/>
    </source>
</evidence>
<dbReference type="InterPro" id="IPR022249">
    <property type="entry name" value="DUF3772"/>
</dbReference>
<name>S6BFW3_METRE</name>
<dbReference type="Pfam" id="PF21082">
    <property type="entry name" value="MS_channel_3rd"/>
    <property type="match status" value="1"/>
</dbReference>
<feature type="domain" description="Mechanosensitive ion channel MscS C-terminal" evidence="11">
    <location>
        <begin position="665"/>
        <end position="742"/>
    </location>
</feature>
<dbReference type="PANTHER" id="PTHR30347">
    <property type="entry name" value="POTASSIUM CHANNEL RELATED"/>
    <property type="match status" value="1"/>
</dbReference>
<dbReference type="SUPFAM" id="SSF82689">
    <property type="entry name" value="Mechanosensitive channel protein MscS (YggB), C-terminal domain"/>
    <property type="match status" value="1"/>
</dbReference>
<feature type="transmembrane region" description="Helical" evidence="8">
    <location>
        <begin position="540"/>
        <end position="562"/>
    </location>
</feature>
<organism evidence="12 13">
    <name type="scientific">Metapseudomonas resinovorans NBRC 106553</name>
    <dbReference type="NCBI Taxonomy" id="1245471"/>
    <lineage>
        <taxon>Bacteria</taxon>
        <taxon>Pseudomonadati</taxon>
        <taxon>Pseudomonadota</taxon>
        <taxon>Gammaproteobacteria</taxon>
        <taxon>Pseudomonadales</taxon>
        <taxon>Pseudomonadaceae</taxon>
        <taxon>Metapseudomonas</taxon>
    </lineage>
</organism>
<feature type="transmembrane region" description="Helical" evidence="8">
    <location>
        <begin position="178"/>
        <end position="198"/>
    </location>
</feature>
<dbReference type="PANTHER" id="PTHR30347:SF9">
    <property type="entry name" value="MINICONDUCTANCE MECHANOSENSITIVE CHANNEL MSCM"/>
    <property type="match status" value="1"/>
</dbReference>
<feature type="transmembrane region" description="Helical" evidence="8">
    <location>
        <begin position="326"/>
        <end position="349"/>
    </location>
</feature>
<evidence type="ECO:0000256" key="8">
    <source>
        <dbReference type="SAM" id="Phobius"/>
    </source>
</evidence>
<feature type="transmembrane region" description="Helical" evidence="8">
    <location>
        <begin position="568"/>
        <end position="588"/>
    </location>
</feature>
<dbReference type="InterPro" id="IPR006685">
    <property type="entry name" value="MscS_channel_2nd"/>
</dbReference>
<keyword evidence="4 8" id="KW-0812">Transmembrane</keyword>
<dbReference type="EMBL" id="AP013068">
    <property type="protein sequence ID" value="BAN47949.1"/>
    <property type="molecule type" value="Genomic_DNA"/>
</dbReference>
<evidence type="ECO:0000259" key="11">
    <source>
        <dbReference type="Pfam" id="PF21082"/>
    </source>
</evidence>
<dbReference type="SUPFAM" id="SSF82861">
    <property type="entry name" value="Mechanosensitive channel protein MscS (YggB), transmembrane region"/>
    <property type="match status" value="1"/>
</dbReference>
<evidence type="ECO:0000256" key="5">
    <source>
        <dbReference type="ARBA" id="ARBA00022989"/>
    </source>
</evidence>
<keyword evidence="13" id="KW-1185">Reference proteome</keyword>
<evidence type="ECO:0000256" key="1">
    <source>
        <dbReference type="ARBA" id="ARBA00004651"/>
    </source>
</evidence>
<dbReference type="GO" id="GO:0005886">
    <property type="term" value="C:plasma membrane"/>
    <property type="evidence" value="ECO:0007669"/>
    <property type="project" value="UniProtKB-SubCell"/>
</dbReference>
<feature type="transmembrane region" description="Helical" evidence="8">
    <location>
        <begin position="219"/>
        <end position="241"/>
    </location>
</feature>
<feature type="transmembrane region" description="Helical" evidence="8">
    <location>
        <begin position="400"/>
        <end position="418"/>
    </location>
</feature>
<dbReference type="InterPro" id="IPR011014">
    <property type="entry name" value="MscS_channel_TM-2"/>
</dbReference>
<dbReference type="KEGG" id="pre:PCA10_22170"/>
<keyword evidence="5 8" id="KW-1133">Transmembrane helix</keyword>
<dbReference type="InterPro" id="IPR010920">
    <property type="entry name" value="LSM_dom_sf"/>
</dbReference>
<evidence type="ECO:0000256" key="6">
    <source>
        <dbReference type="ARBA" id="ARBA00023136"/>
    </source>
</evidence>
<protein>
    <submittedName>
        <fullName evidence="12">Uncharacterized protein</fullName>
    </submittedName>
</protein>
<proteinExistence type="inferred from homology"/>
<feature type="domain" description="Mechanosensitive ion channel MscS" evidence="9">
    <location>
        <begin position="587"/>
        <end position="652"/>
    </location>
</feature>
<gene>
    <name evidence="12" type="ORF">PCA10_22170</name>
</gene>
<feature type="domain" description="DUF3772" evidence="10">
    <location>
        <begin position="101"/>
        <end position="163"/>
    </location>
</feature>
<evidence type="ECO:0000256" key="7">
    <source>
        <dbReference type="SAM" id="Coils"/>
    </source>
</evidence>
<keyword evidence="7" id="KW-0175">Coiled coil</keyword>
<dbReference type="eggNOG" id="COG3264">
    <property type="taxonomic scope" value="Bacteria"/>
</dbReference>
<dbReference type="STRING" id="1245471.PCA10_22170"/>
<keyword evidence="3" id="KW-1003">Cell membrane</keyword>
<feature type="transmembrane region" description="Helical" evidence="8">
    <location>
        <begin position="253"/>
        <end position="273"/>
    </location>
</feature>
<feature type="transmembrane region" description="Helical" evidence="8">
    <location>
        <begin position="503"/>
        <end position="520"/>
    </location>
</feature>
<dbReference type="Proteomes" id="UP000015503">
    <property type="component" value="Chromosome"/>
</dbReference>
<evidence type="ECO:0000259" key="10">
    <source>
        <dbReference type="Pfam" id="PF12607"/>
    </source>
</evidence>
<dbReference type="HOGENOM" id="CLU_011796_1_0_6"/>
<evidence type="ECO:0000256" key="4">
    <source>
        <dbReference type="ARBA" id="ARBA00022692"/>
    </source>
</evidence>
<reference evidence="12 13" key="1">
    <citation type="journal article" date="2013" name="Genome Announc.">
        <title>Complete Genome Sequence of the Carbazole Degrader Pseudomonas resinovorans Strain CA10 (NBRC 106553).</title>
        <authorList>
            <person name="Shintani M."/>
            <person name="Hosoyama A."/>
            <person name="Ohji S."/>
            <person name="Tsuchikane K."/>
            <person name="Takarada H."/>
            <person name="Yamazoe A."/>
            <person name="Fujita N."/>
            <person name="Nojiri H."/>
        </authorList>
    </citation>
    <scope>NUCLEOTIDE SEQUENCE [LARGE SCALE GENOMIC DNA]</scope>
    <source>
        <strain evidence="12 13">NBRC 106553</strain>
    </source>
</reference>
<dbReference type="AlphaFoldDB" id="S6BFW3"/>
<dbReference type="Gene3D" id="3.30.70.100">
    <property type="match status" value="1"/>
</dbReference>
<dbReference type="InterPro" id="IPR049278">
    <property type="entry name" value="MS_channel_C"/>
</dbReference>
<evidence type="ECO:0000256" key="3">
    <source>
        <dbReference type="ARBA" id="ARBA00022475"/>
    </source>
</evidence>
<dbReference type="SUPFAM" id="SSF50182">
    <property type="entry name" value="Sm-like ribonucleoproteins"/>
    <property type="match status" value="1"/>
</dbReference>
<dbReference type="InterPro" id="IPR023408">
    <property type="entry name" value="MscS_beta-dom_sf"/>
</dbReference>
<evidence type="ECO:0000256" key="2">
    <source>
        <dbReference type="ARBA" id="ARBA00008017"/>
    </source>
</evidence>
<dbReference type="InterPro" id="IPR052702">
    <property type="entry name" value="MscS-like_channel"/>
</dbReference>
<dbReference type="InterPro" id="IPR011066">
    <property type="entry name" value="MscS_channel_C_sf"/>
</dbReference>
<dbReference type="PATRIC" id="fig|1245471.3.peg.2236"/>
<feature type="transmembrane region" description="Helical" evidence="8">
    <location>
        <begin position="294"/>
        <end position="314"/>
    </location>
</feature>
<accession>S6BFW3</accession>
<dbReference type="Gene3D" id="2.30.30.60">
    <property type="match status" value="1"/>
</dbReference>
<sequence length="766" mass="82305">MPSELPALAEGAGLGRMSEQLDLIRQKVAGDSNDDFLLALRQAATQVQRLADAFSDLRSADIERVDDQLKVLGPAQAGEAENLASQRQQLMQDRVSLLDERRQANQLVQSAADLSAQISNLRRSLFNSQISTRAASPLSPKFWSQLVRLSGDDLSRLRGLWADASSMLRDAFSSERSGLFIACLIASGLLWGVGRYLLERLLAWSMIRWLPEGRMRRTGFALGVGVISLLTIGGAVSLSLWGLESSAQLPPSIATLGSQLMSVVVFCACVAGLGRALLMTSRPSWRLPPIPDPVASALAWFPPLLALTLVIVVTQDRINSVIASSLALTVATYGLTAFVTALLFAVALLRYRHVRRRSGLGPPRGIAGLMAFLASAWVGFILAALFIGYLSLAYFLTVKLLWISVVAASAYLVIAFYGDLCETLFSPRLPGGLALASAFGLPQRHQAQVSTLLTGLGRSLLLFIAVILALLPSGSRPGDFLGVNHWGGLDKPLWGLNILPQDILLAVGFLLAGLQGIRVLKRWLSDELLPDTNLDAGMRASLVTLVGYLGFILLAVVVLSTLHINLTSLTWVISALSVGIGFGLQAIVQNFISGLILLTERPVKVGDWVSLDGVEGDIRRINVRATEIQMSDRSTVIVPNSQFISLKVRNVTMDSALGVVGIHLTLPLDTDMRLVRDLLLKVYAEHAAILETPAPSVSLNDLASNGIIVTVSGYVSGPRLVSGTRSDLLFTILEALREQKIALSSPQSLRLIEGGQDGDGNQGGSR</sequence>
<dbReference type="Pfam" id="PF00924">
    <property type="entry name" value="MS_channel_2nd"/>
    <property type="match status" value="1"/>
</dbReference>
<comment type="similarity">
    <text evidence="2">Belongs to the MscS (TC 1.A.23) family.</text>
</comment>